<sequence>MEKSYIERAALSKINLIGWISTCAPTSLARRRPIDLNNPPPSPSKKTCSPSKKTCIHNHFQAMDLFLHPDHLYHHGQSLSHNMGPTPHEAMVPECSMTIHHNIQMPMPYRWVTGSDNPVFDDKVDERSLWRGSNTGMFHATKTCWRNQQRIHLMKPANELNGSIMVILPDQSRTQKIGELRG</sequence>
<protein>
    <submittedName>
        <fullName evidence="2">Glycosyltransferase family 90 protein</fullName>
    </submittedName>
</protein>
<evidence type="ECO:0000313" key="2">
    <source>
        <dbReference type="EMBL" id="KIK06091.1"/>
    </source>
</evidence>
<gene>
    <name evidence="2" type="ORF">K443DRAFT_674648</name>
</gene>
<evidence type="ECO:0000313" key="3">
    <source>
        <dbReference type="Proteomes" id="UP000054477"/>
    </source>
</evidence>
<feature type="region of interest" description="Disordered" evidence="1">
    <location>
        <begin position="31"/>
        <end position="50"/>
    </location>
</feature>
<reference evidence="3" key="2">
    <citation type="submission" date="2015-01" db="EMBL/GenBank/DDBJ databases">
        <title>Evolutionary Origins and Diversification of the Mycorrhizal Mutualists.</title>
        <authorList>
            <consortium name="DOE Joint Genome Institute"/>
            <consortium name="Mycorrhizal Genomics Consortium"/>
            <person name="Kohler A."/>
            <person name="Kuo A."/>
            <person name="Nagy L.G."/>
            <person name="Floudas D."/>
            <person name="Copeland A."/>
            <person name="Barry K.W."/>
            <person name="Cichocki N."/>
            <person name="Veneault-Fourrey C."/>
            <person name="LaButti K."/>
            <person name="Lindquist E.A."/>
            <person name="Lipzen A."/>
            <person name="Lundell T."/>
            <person name="Morin E."/>
            <person name="Murat C."/>
            <person name="Riley R."/>
            <person name="Ohm R."/>
            <person name="Sun H."/>
            <person name="Tunlid A."/>
            <person name="Henrissat B."/>
            <person name="Grigoriev I.V."/>
            <person name="Hibbett D.S."/>
            <person name="Martin F."/>
        </authorList>
    </citation>
    <scope>NUCLEOTIDE SEQUENCE [LARGE SCALE GENOMIC DNA]</scope>
    <source>
        <strain evidence="3">LaAM-08-1</strain>
    </source>
</reference>
<keyword evidence="3" id="KW-1185">Reference proteome</keyword>
<evidence type="ECO:0000256" key="1">
    <source>
        <dbReference type="SAM" id="MobiDB-lite"/>
    </source>
</evidence>
<dbReference type="AlphaFoldDB" id="A0A0C9XM00"/>
<proteinExistence type="predicted"/>
<dbReference type="EMBL" id="KN838555">
    <property type="protein sequence ID" value="KIK06091.1"/>
    <property type="molecule type" value="Genomic_DNA"/>
</dbReference>
<dbReference type="Proteomes" id="UP000054477">
    <property type="component" value="Unassembled WGS sequence"/>
</dbReference>
<keyword evidence="2" id="KW-0808">Transferase</keyword>
<accession>A0A0C9XM00</accession>
<dbReference type="GO" id="GO:0016740">
    <property type="term" value="F:transferase activity"/>
    <property type="evidence" value="ECO:0007669"/>
    <property type="project" value="UniProtKB-KW"/>
</dbReference>
<reference evidence="2 3" key="1">
    <citation type="submission" date="2014-04" db="EMBL/GenBank/DDBJ databases">
        <authorList>
            <consortium name="DOE Joint Genome Institute"/>
            <person name="Kuo A."/>
            <person name="Kohler A."/>
            <person name="Nagy L.G."/>
            <person name="Floudas D."/>
            <person name="Copeland A."/>
            <person name="Barry K.W."/>
            <person name="Cichocki N."/>
            <person name="Veneault-Fourrey C."/>
            <person name="LaButti K."/>
            <person name="Lindquist E.A."/>
            <person name="Lipzen A."/>
            <person name="Lundell T."/>
            <person name="Morin E."/>
            <person name="Murat C."/>
            <person name="Sun H."/>
            <person name="Tunlid A."/>
            <person name="Henrissat B."/>
            <person name="Grigoriev I.V."/>
            <person name="Hibbett D.S."/>
            <person name="Martin F."/>
            <person name="Nordberg H.P."/>
            <person name="Cantor M.N."/>
            <person name="Hua S.X."/>
        </authorList>
    </citation>
    <scope>NUCLEOTIDE SEQUENCE [LARGE SCALE GENOMIC DNA]</scope>
    <source>
        <strain evidence="2 3">LaAM-08-1</strain>
    </source>
</reference>
<dbReference type="HOGENOM" id="CLU_1482211_0_0_1"/>
<organism evidence="2 3">
    <name type="scientific">Laccaria amethystina LaAM-08-1</name>
    <dbReference type="NCBI Taxonomy" id="1095629"/>
    <lineage>
        <taxon>Eukaryota</taxon>
        <taxon>Fungi</taxon>
        <taxon>Dikarya</taxon>
        <taxon>Basidiomycota</taxon>
        <taxon>Agaricomycotina</taxon>
        <taxon>Agaricomycetes</taxon>
        <taxon>Agaricomycetidae</taxon>
        <taxon>Agaricales</taxon>
        <taxon>Agaricineae</taxon>
        <taxon>Hydnangiaceae</taxon>
        <taxon>Laccaria</taxon>
    </lineage>
</organism>
<name>A0A0C9XM00_9AGAR</name>
<dbReference type="OrthoDB" id="541052at2759"/>